<organism evidence="1 2">
    <name type="scientific">Mycoplasma miroungirhinis</name>
    <dbReference type="NCBI Taxonomy" id="754516"/>
    <lineage>
        <taxon>Bacteria</taxon>
        <taxon>Bacillati</taxon>
        <taxon>Mycoplasmatota</taxon>
        <taxon>Mollicutes</taxon>
        <taxon>Mycoplasmataceae</taxon>
        <taxon>Mycoplasma</taxon>
    </lineage>
</organism>
<sequence>MNQQKTNDFIDEIQKLKEEDSILALYNIHHKIIHNPLSKQTAILREIERDLMIFILKECKSSESSLETNKIIKSIQNTEIDYYFMIMYNQLKLRNLQDFANEFQYFFSVNETNDILLTLIYNLLNSQKINYDFQYKKLTINPSKLKNIESNDDLMKVEKDIQIHYEKNPSEAKIAIQVFSKYITSYWIDIIFSKNTITPKIIQNVTDYLLGKITINNLNEQEKQLLEKF</sequence>
<dbReference type="KEGG" id="mmio:HLA92_02670"/>
<accession>A0A6M4JE71</accession>
<evidence type="ECO:0000313" key="1">
    <source>
        <dbReference type="EMBL" id="QJR44319.1"/>
    </source>
</evidence>
<dbReference type="SUPFAM" id="SSF116965">
    <property type="entry name" value="Hypothetical protein MPN330"/>
    <property type="match status" value="1"/>
</dbReference>
<reference evidence="1 2" key="1">
    <citation type="submission" date="2020-05" db="EMBL/GenBank/DDBJ databases">
        <title>Novel Mycoplasma species detected in Mirounga angustirostris (northern elephant seal) from the USA.</title>
        <authorList>
            <person name="Volokhov D.V."/>
        </authorList>
    </citation>
    <scope>NUCLEOTIDE SEQUENCE [LARGE SCALE GENOMIC DNA]</scope>
    <source>
        <strain evidence="1 2">Mirounga ES2806-NAS</strain>
    </source>
</reference>
<proteinExistence type="predicted"/>
<evidence type="ECO:0000313" key="2">
    <source>
        <dbReference type="Proteomes" id="UP000502118"/>
    </source>
</evidence>
<dbReference type="Proteomes" id="UP000502118">
    <property type="component" value="Chromosome"/>
</dbReference>
<gene>
    <name evidence="1" type="ORF">HLA92_02670</name>
</gene>
<dbReference type="RefSeq" id="WP_171113276.1">
    <property type="nucleotide sequence ID" value="NZ_CP053097.1"/>
</dbReference>
<name>A0A6M4JE71_9MOLU</name>
<dbReference type="AlphaFoldDB" id="A0A6M4JE71"/>
<keyword evidence="2" id="KW-1185">Reference proteome</keyword>
<protein>
    <submittedName>
        <fullName evidence="1">Uncharacterized protein</fullName>
    </submittedName>
</protein>
<dbReference type="EMBL" id="CP053097">
    <property type="protein sequence ID" value="QJR44319.1"/>
    <property type="molecule type" value="Genomic_DNA"/>
</dbReference>